<dbReference type="NCBIfam" id="TIGR03980">
    <property type="entry name" value="prismane_assoc"/>
    <property type="match status" value="1"/>
</dbReference>
<dbReference type="InterPro" id="IPR038062">
    <property type="entry name" value="ScdA-like_N_sf"/>
</dbReference>
<comment type="caution">
    <text evidence="2">The sequence shown here is derived from an EMBL/GenBank/DDBJ whole genome shotgun (WGS) entry which is preliminary data.</text>
</comment>
<dbReference type="InterPro" id="IPR023883">
    <property type="entry name" value="CHP03980_redox-disulphide"/>
</dbReference>
<accession>A0AA36Y5W4</accession>
<proteinExistence type="predicted"/>
<dbReference type="PANTHER" id="PTHR39341">
    <property type="entry name" value="BSL7085 PROTEIN"/>
    <property type="match status" value="1"/>
</dbReference>
<gene>
    <name evidence="2" type="ORF">HMPREF9623_01065</name>
</gene>
<dbReference type="AlphaFoldDB" id="A0AA36Y5W4"/>
<evidence type="ECO:0000313" key="2">
    <source>
        <dbReference type="EMBL" id="EHO17466.1"/>
    </source>
</evidence>
<dbReference type="Pfam" id="PF08984">
    <property type="entry name" value="DUF1858"/>
    <property type="match status" value="1"/>
</dbReference>
<feature type="domain" description="DUF1858" evidence="1">
    <location>
        <begin position="10"/>
        <end position="62"/>
    </location>
</feature>
<dbReference type="EMBL" id="AGEL01000006">
    <property type="protein sequence ID" value="EHO17466.1"/>
    <property type="molecule type" value="Genomic_DNA"/>
</dbReference>
<keyword evidence="3" id="KW-1185">Reference proteome</keyword>
<dbReference type="SUPFAM" id="SSF140683">
    <property type="entry name" value="SP0561-like"/>
    <property type="match status" value="1"/>
</dbReference>
<sequence length="82" mass="8924">MAEEKKALVTKDMLVGEIISKYPDAAFALMQCGMGCISCPASQAESLQDASMVHGMNADEVVDYVNEYLQFQASQKEEGKAE</sequence>
<dbReference type="Gene3D" id="1.10.3910.10">
    <property type="entry name" value="SP0561-like"/>
    <property type="match status" value="1"/>
</dbReference>
<evidence type="ECO:0000313" key="3">
    <source>
        <dbReference type="Proteomes" id="UP000018466"/>
    </source>
</evidence>
<dbReference type="GeneID" id="86940822"/>
<reference evidence="2 3" key="1">
    <citation type="submission" date="2011-10" db="EMBL/GenBank/DDBJ databases">
        <title>The Genome Sequence of Lachnospiraceae bacterium ACC2.</title>
        <authorList>
            <consortium name="The Broad Institute Genome Sequencing Platform"/>
            <person name="Earl A."/>
            <person name="Ward D."/>
            <person name="Feldgarden M."/>
            <person name="Gevers D."/>
            <person name="Sizova M."/>
            <person name="Hazen A."/>
            <person name="Epstein S."/>
            <person name="Young S.K."/>
            <person name="Zeng Q."/>
            <person name="Gargeya S."/>
            <person name="Fitzgerald M."/>
            <person name="Haas B."/>
            <person name="Abouelleil A."/>
            <person name="Alvarado L."/>
            <person name="Arachchi H.M."/>
            <person name="Berlin A."/>
            <person name="Brown A."/>
            <person name="Chapman S.B."/>
            <person name="Chen Z."/>
            <person name="Dunbar C."/>
            <person name="Freedman E."/>
            <person name="Gearin G."/>
            <person name="Goldberg J."/>
            <person name="Griggs A."/>
            <person name="Gujja S."/>
            <person name="Heiman D."/>
            <person name="Howarth C."/>
            <person name="Larson L."/>
            <person name="Lui A."/>
            <person name="MacDonald P.J.P."/>
            <person name="Montmayeur A."/>
            <person name="Murphy C."/>
            <person name="Neiman D."/>
            <person name="Pearson M."/>
            <person name="Priest M."/>
            <person name="Roberts A."/>
            <person name="Saif S."/>
            <person name="Shea T."/>
            <person name="Shenoy N."/>
            <person name="Sisk P."/>
            <person name="Stolte C."/>
            <person name="Sykes S."/>
            <person name="Wortman J."/>
            <person name="Nusbaum C."/>
            <person name="Birren B."/>
        </authorList>
    </citation>
    <scope>NUCLEOTIDE SEQUENCE [LARGE SCALE GENOMIC DNA]</scope>
    <source>
        <strain evidence="2 3">ACC2</strain>
    </source>
</reference>
<name>A0AA36Y5W4_9FIRM</name>
<dbReference type="RefSeq" id="WP_009532898.1">
    <property type="nucleotide sequence ID" value="NZ_CAJPPX010000018.1"/>
</dbReference>
<dbReference type="PANTHER" id="PTHR39341:SF1">
    <property type="entry name" value="DUF1858 DOMAIN-CONTAINING PROTEIN"/>
    <property type="match status" value="1"/>
</dbReference>
<evidence type="ECO:0000259" key="1">
    <source>
        <dbReference type="Pfam" id="PF08984"/>
    </source>
</evidence>
<dbReference type="Proteomes" id="UP000018466">
    <property type="component" value="Unassembled WGS sequence"/>
</dbReference>
<dbReference type="InterPro" id="IPR015077">
    <property type="entry name" value="DUF1858"/>
</dbReference>
<organism evidence="2 3">
    <name type="scientific">Stomatobaculum longum</name>
    <dbReference type="NCBI Taxonomy" id="796942"/>
    <lineage>
        <taxon>Bacteria</taxon>
        <taxon>Bacillati</taxon>
        <taxon>Bacillota</taxon>
        <taxon>Clostridia</taxon>
        <taxon>Lachnospirales</taxon>
        <taxon>Lachnospiraceae</taxon>
        <taxon>Stomatobaculum</taxon>
    </lineage>
</organism>
<protein>
    <submittedName>
        <fullName evidence="2">Hydrid cluster protein-associated redox disulfide domain protein</fullName>
    </submittedName>
</protein>